<protein>
    <submittedName>
        <fullName evidence="4">Glycolipid 2-alpha-mannosyltransferase 1</fullName>
    </submittedName>
</protein>
<comment type="caution">
    <text evidence="4">The sequence shown here is derived from an EMBL/GenBank/DDBJ whole genome shotgun (WGS) entry which is preliminary data.</text>
</comment>
<evidence type="ECO:0000256" key="1">
    <source>
        <dbReference type="ARBA" id="ARBA00007677"/>
    </source>
</evidence>
<dbReference type="FunFam" id="3.90.550.10:FF:000051">
    <property type="entry name" value="Alpha-1,2-mannosyltransferase (Ktr4)"/>
    <property type="match status" value="1"/>
</dbReference>
<evidence type="ECO:0000313" key="4">
    <source>
        <dbReference type="EMBL" id="OJT11218.1"/>
    </source>
</evidence>
<dbReference type="GO" id="GO:0006487">
    <property type="term" value="P:protein N-linked glycosylation"/>
    <property type="evidence" value="ECO:0007669"/>
    <property type="project" value="TreeGrafter"/>
</dbReference>
<dbReference type="OMA" id="FMETIPT"/>
<sequence length="394" mass="45740">MPPSSLSRRRICATNRTVFWLAIITTVIVSIHSLLFYTRPEYADLTSVSRIKEQFGWAQPTPAPTPEELIHEIEAKYPSNSTTRANAVLLMLARNSDVDGAVASIKELEDRFNKRFGYPWLFLNEVPFSSEFKEKVSAVVSGTPQFGLIPSEHWEQPDWIDEERASANRAQADKDGVPYGGSLPYRNMCRFNSGFFYRHPLVLPYKWYWRVEPDVHFPCNINYDPFRMMEDTKKVYGFTITPLEWPLTIPTLWDTVREFMDEYPQYLTRHNSLNYLSDDGGLTYNRCHFWSNFEIGNLEFWRGEAYTKFFEHLESKGGFYYERWGDAPVHSIGASLFAERHQIHFFDDIGYLHYPLQHCPRDEAVRTALECVCDPNGSYGQSPRCCIFLVSGAC</sequence>
<comment type="similarity">
    <text evidence="1">Belongs to the glycosyltransferase 15 family.</text>
</comment>
<dbReference type="OrthoDB" id="439943at2759"/>
<dbReference type="STRING" id="154538.A0A1M2VUI0"/>
<dbReference type="InterPro" id="IPR029044">
    <property type="entry name" value="Nucleotide-diphossugar_trans"/>
</dbReference>
<dbReference type="GO" id="GO:0000032">
    <property type="term" value="P:cell wall mannoprotein biosynthetic process"/>
    <property type="evidence" value="ECO:0007669"/>
    <property type="project" value="TreeGrafter"/>
</dbReference>
<keyword evidence="2 4" id="KW-0808">Transferase</keyword>
<dbReference type="AlphaFoldDB" id="A0A1M2VUI0"/>
<proteinExistence type="inferred from homology"/>
<dbReference type="PANTHER" id="PTHR31121:SF6">
    <property type="entry name" value="ALPHA-1,2 MANNOSYLTRANSFERASE KTR1"/>
    <property type="match status" value="1"/>
</dbReference>
<dbReference type="GO" id="GO:0000026">
    <property type="term" value="F:alpha-1,2-mannosyltransferase activity"/>
    <property type="evidence" value="ECO:0007669"/>
    <property type="project" value="TreeGrafter"/>
</dbReference>
<evidence type="ECO:0000313" key="5">
    <source>
        <dbReference type="Proteomes" id="UP000184267"/>
    </source>
</evidence>
<dbReference type="GO" id="GO:0005794">
    <property type="term" value="C:Golgi apparatus"/>
    <property type="evidence" value="ECO:0007669"/>
    <property type="project" value="TreeGrafter"/>
</dbReference>
<accession>A0A1M2VUI0</accession>
<name>A0A1M2VUI0_TRAPU</name>
<evidence type="ECO:0000256" key="3">
    <source>
        <dbReference type="SAM" id="Phobius"/>
    </source>
</evidence>
<dbReference type="GO" id="GO:0016020">
    <property type="term" value="C:membrane"/>
    <property type="evidence" value="ECO:0007669"/>
    <property type="project" value="InterPro"/>
</dbReference>
<dbReference type="Gene3D" id="3.90.550.10">
    <property type="entry name" value="Spore Coat Polysaccharide Biosynthesis Protein SpsA, Chain A"/>
    <property type="match status" value="1"/>
</dbReference>
<reference evidence="4 5" key="1">
    <citation type="submission" date="2016-10" db="EMBL/GenBank/DDBJ databases">
        <title>Genome sequence of the basidiomycete white-rot fungus Trametes pubescens.</title>
        <authorList>
            <person name="Makela M.R."/>
            <person name="Granchi Z."/>
            <person name="Peng M."/>
            <person name="De Vries R.P."/>
            <person name="Grigoriev I."/>
            <person name="Riley R."/>
            <person name="Hilden K."/>
        </authorList>
    </citation>
    <scope>NUCLEOTIDE SEQUENCE [LARGE SCALE GENOMIC DNA]</scope>
    <source>
        <strain evidence="4 5">FBCC735</strain>
    </source>
</reference>
<keyword evidence="3" id="KW-0472">Membrane</keyword>
<dbReference type="SUPFAM" id="SSF53448">
    <property type="entry name" value="Nucleotide-diphospho-sugar transferases"/>
    <property type="match status" value="1"/>
</dbReference>
<organism evidence="4 5">
    <name type="scientific">Trametes pubescens</name>
    <name type="common">White-rot fungus</name>
    <dbReference type="NCBI Taxonomy" id="154538"/>
    <lineage>
        <taxon>Eukaryota</taxon>
        <taxon>Fungi</taxon>
        <taxon>Dikarya</taxon>
        <taxon>Basidiomycota</taxon>
        <taxon>Agaricomycotina</taxon>
        <taxon>Agaricomycetes</taxon>
        <taxon>Polyporales</taxon>
        <taxon>Polyporaceae</taxon>
        <taxon>Trametes</taxon>
    </lineage>
</organism>
<keyword evidence="3" id="KW-1133">Transmembrane helix</keyword>
<dbReference type="PANTHER" id="PTHR31121">
    <property type="entry name" value="ALPHA-1,2 MANNOSYLTRANSFERASE KTR1"/>
    <property type="match status" value="1"/>
</dbReference>
<gene>
    <name evidence="4" type="ORF">TRAPUB_12262</name>
</gene>
<dbReference type="EMBL" id="MNAD01000670">
    <property type="protein sequence ID" value="OJT11218.1"/>
    <property type="molecule type" value="Genomic_DNA"/>
</dbReference>
<evidence type="ECO:0000256" key="2">
    <source>
        <dbReference type="ARBA" id="ARBA00022679"/>
    </source>
</evidence>
<dbReference type="Proteomes" id="UP000184267">
    <property type="component" value="Unassembled WGS sequence"/>
</dbReference>
<dbReference type="Pfam" id="PF01793">
    <property type="entry name" value="Glyco_transf_15"/>
    <property type="match status" value="1"/>
</dbReference>
<feature type="transmembrane region" description="Helical" evidence="3">
    <location>
        <begin position="18"/>
        <end position="37"/>
    </location>
</feature>
<keyword evidence="3" id="KW-0812">Transmembrane</keyword>
<keyword evidence="5" id="KW-1185">Reference proteome</keyword>
<keyword evidence="4" id="KW-0328">Glycosyltransferase</keyword>
<dbReference type="InterPro" id="IPR002685">
    <property type="entry name" value="Glyco_trans_15"/>
</dbReference>